<evidence type="ECO:0000313" key="2">
    <source>
        <dbReference type="Proteomes" id="UP001417504"/>
    </source>
</evidence>
<dbReference type="Pfam" id="PF02458">
    <property type="entry name" value="Transferase"/>
    <property type="match status" value="1"/>
</dbReference>
<comment type="caution">
    <text evidence="1">The sequence shown here is derived from an EMBL/GenBank/DDBJ whole genome shotgun (WGS) entry which is preliminary data.</text>
</comment>
<name>A0AAP0KNE3_9MAGN</name>
<protein>
    <submittedName>
        <fullName evidence="1">Uncharacterized protein</fullName>
    </submittedName>
</protein>
<keyword evidence="2" id="KW-1185">Reference proteome</keyword>
<sequence length="263" mass="30012">MFLLAWAEIARGKLASHLATFDRSLLRPLQFGPYGKSIGGMYKPLSAPPTRGTNDHHPISRIYYINADTINRIQSLANRANSIKGNRQKNGRTRIAMNHGEQEQLFVKHRQVHPVCNYFGYVISIPFGDLSISNIMKKPLSSVADEVQEFLSSALKKEHFTGLINWVEPTLARIYCTSNEEEVAFVVSSGLIFPMRRVDFGWVGSYHFSWESSAGYVMPMRSPSRNGDWMVYMHCAKDHLEYLEEKVGYVFKPMSSHYLNLDI</sequence>
<evidence type="ECO:0000313" key="1">
    <source>
        <dbReference type="EMBL" id="KAK9155781.1"/>
    </source>
</evidence>
<accession>A0AAP0KNE3</accession>
<dbReference type="Gene3D" id="3.30.559.10">
    <property type="entry name" value="Chloramphenicol acetyltransferase-like domain"/>
    <property type="match status" value="1"/>
</dbReference>
<dbReference type="Proteomes" id="UP001417504">
    <property type="component" value="Unassembled WGS sequence"/>
</dbReference>
<gene>
    <name evidence="1" type="ORF">Sjap_003261</name>
</gene>
<reference evidence="1 2" key="1">
    <citation type="submission" date="2024-01" db="EMBL/GenBank/DDBJ databases">
        <title>Genome assemblies of Stephania.</title>
        <authorList>
            <person name="Yang L."/>
        </authorList>
    </citation>
    <scope>NUCLEOTIDE SEQUENCE [LARGE SCALE GENOMIC DNA]</scope>
    <source>
        <strain evidence="1">QJT</strain>
        <tissue evidence="1">Leaf</tissue>
    </source>
</reference>
<dbReference type="InterPro" id="IPR023213">
    <property type="entry name" value="CAT-like_dom_sf"/>
</dbReference>
<organism evidence="1 2">
    <name type="scientific">Stephania japonica</name>
    <dbReference type="NCBI Taxonomy" id="461633"/>
    <lineage>
        <taxon>Eukaryota</taxon>
        <taxon>Viridiplantae</taxon>
        <taxon>Streptophyta</taxon>
        <taxon>Embryophyta</taxon>
        <taxon>Tracheophyta</taxon>
        <taxon>Spermatophyta</taxon>
        <taxon>Magnoliopsida</taxon>
        <taxon>Ranunculales</taxon>
        <taxon>Menispermaceae</taxon>
        <taxon>Menispermoideae</taxon>
        <taxon>Cissampelideae</taxon>
        <taxon>Stephania</taxon>
    </lineage>
</organism>
<dbReference type="AlphaFoldDB" id="A0AAP0KNE3"/>
<proteinExistence type="predicted"/>
<dbReference type="EMBL" id="JBBNAE010000001">
    <property type="protein sequence ID" value="KAK9155781.1"/>
    <property type="molecule type" value="Genomic_DNA"/>
</dbReference>